<protein>
    <recommendedName>
        <fullName evidence="4">Importin-13</fullName>
    </recommendedName>
</protein>
<evidence type="ECO:0000313" key="11">
    <source>
        <dbReference type="Proteomes" id="UP000703269"/>
    </source>
</evidence>
<dbReference type="EMBL" id="BPQB01000092">
    <property type="protein sequence ID" value="GJE98643.1"/>
    <property type="molecule type" value="Genomic_DNA"/>
</dbReference>
<dbReference type="Pfam" id="PF08389">
    <property type="entry name" value="Xpo1"/>
    <property type="match status" value="1"/>
</dbReference>
<evidence type="ECO:0000313" key="10">
    <source>
        <dbReference type="EMBL" id="GJE98643.1"/>
    </source>
</evidence>
<keyword evidence="5" id="KW-0813">Transport</keyword>
<comment type="subunit">
    <text evidence="3">Interacts with UBC9, RAN, RBM8A, eIF-1A and PAX6.</text>
</comment>
<evidence type="ECO:0000259" key="9">
    <source>
        <dbReference type="Pfam" id="PF08389"/>
    </source>
</evidence>
<keyword evidence="7" id="KW-0539">Nucleus</keyword>
<dbReference type="Proteomes" id="UP000703269">
    <property type="component" value="Unassembled WGS sequence"/>
</dbReference>
<dbReference type="Pfam" id="PF18806">
    <property type="entry name" value="Importin_rep_3"/>
    <property type="match status" value="1"/>
</dbReference>
<gene>
    <name evidence="10" type="ORF">PsYK624_148780</name>
</gene>
<dbReference type="AlphaFoldDB" id="A0A9P3GMQ9"/>
<dbReference type="Gene3D" id="1.25.10.10">
    <property type="entry name" value="Leucine-rich Repeat Variant"/>
    <property type="match status" value="1"/>
</dbReference>
<sequence length="1044" mass="114633">MASTPTSFLPVLPHGDVERAAQLIQQAYSPQSHLSSEDQRHLQQELFDIQKRPEAWGLVLPFLGHSDPNVQFFGAHTIQVKISRDWDTFPEESAQQLRDFIVDVTARYMTAPSAKVILRKLYVAITSLAIHLFPKSPSQWPDWPQSCIQALSSRGATVEALLDFLAIVAEEVEVVALLPPLKQRIQGQLTESVPIVIQAVQTSMSRPRPHPAPSELRAALKCFSAWLPFMRANDMTPLIPQLIGILALPQGSNEFDETEFTAASDALQEVLSGSALSDGSGSRTLTEPLLIWCDRYGGAIVDNTLREGFADAVSHSYCQLLTAIGDHSTYYLASNLSSSAAVAPVVPTQLPAGALPTKGHLVQVFLRHLLAYTALPGYYGVDEEESEMTLGFWYVFQEALWGGDLEYDSDSSVPPPNRREGEQMTVAKAVYGELVKILQRKVTWPEGSVLQSWPQDLRDKFQSYRRDVGDTLLNAYYILRDDLFAHFVNDMLEKLSAKQPTQGWENIEASLHCVMAVQEGVPIEDSPYLRRLFGPEILGRLPTTGTDRVRRTAIILIGTYATWFTTQPTSPPGTPHPSILMSAISYTVSALSEPSLCLPAANTLRDLCDSNRAALAPHISAFGELLANLPAIPDVEKSKVLQSIASVIQALPAEEEIPPIEVMISPIIAKLYEALQSSNRLPDEARMVAIQQLQTITGVARGLTRANDALLIFDDSPDVVKETERMKRAREDPRIVRIRDAILDCIRQCVHLWSTDASVENALSDLYKGITSLPTDMTLLSLPPGPLLELLCIAAQKQLTAVWLSLANMLVIQLNPPSLLPTVLKSFPDDSSQQTVLHVLSSLLPTCLTFFSRPGAMEDNPDIVQAFFNFLEMVTHHFIAVIYRLPADLWHATMQCAVGALALQERYSLVSACTFLASLVNRTALTADLGDAKDTLGAAHGRSIMRAVLAGFAGVAPRSAAANLVEVLATLVQRYPGASRAWIEDVLYAPDFPPSRATDEAKQKFVKTIYGSRANKRIRDAASQFTLVARGLEGSSFGHATIVL</sequence>
<dbReference type="OrthoDB" id="2016913at2759"/>
<dbReference type="PANTHER" id="PTHR12363">
    <property type="entry name" value="TRANSPORTIN 3 AND IMPORTIN 13"/>
    <property type="match status" value="1"/>
</dbReference>
<dbReference type="Pfam" id="PF18773">
    <property type="entry name" value="Importin_rep"/>
    <property type="match status" value="1"/>
</dbReference>
<comment type="caution">
    <text evidence="10">The sequence shown here is derived from an EMBL/GenBank/DDBJ whole genome shotgun (WGS) entry which is preliminary data.</text>
</comment>
<evidence type="ECO:0000256" key="6">
    <source>
        <dbReference type="ARBA" id="ARBA00022737"/>
    </source>
</evidence>
<proteinExistence type="inferred from homology"/>
<evidence type="ECO:0000259" key="8">
    <source>
        <dbReference type="Pfam" id="PF03810"/>
    </source>
</evidence>
<dbReference type="InterPro" id="IPR011989">
    <property type="entry name" value="ARM-like"/>
</dbReference>
<dbReference type="InterPro" id="IPR051345">
    <property type="entry name" value="Importin_beta-like_NTR"/>
</dbReference>
<dbReference type="InterPro" id="IPR040520">
    <property type="entry name" value="Importin_rep_3"/>
</dbReference>
<feature type="domain" description="Importin N-terminal" evidence="8">
    <location>
        <begin position="43"/>
        <end position="105"/>
    </location>
</feature>
<keyword evidence="6" id="KW-0677">Repeat</keyword>
<evidence type="ECO:0000256" key="5">
    <source>
        <dbReference type="ARBA" id="ARBA00022448"/>
    </source>
</evidence>
<dbReference type="GO" id="GO:0005634">
    <property type="term" value="C:nucleus"/>
    <property type="evidence" value="ECO:0007669"/>
    <property type="project" value="UniProtKB-SubCell"/>
</dbReference>
<dbReference type="Pfam" id="PF03810">
    <property type="entry name" value="IBN_N"/>
    <property type="match status" value="1"/>
</dbReference>
<feature type="domain" description="Exportin-1/Importin-beta-like" evidence="9">
    <location>
        <begin position="115"/>
        <end position="235"/>
    </location>
</feature>
<reference evidence="10 11" key="1">
    <citation type="submission" date="2021-08" db="EMBL/GenBank/DDBJ databases">
        <title>Draft Genome Sequence of Phanerochaete sordida strain YK-624.</title>
        <authorList>
            <person name="Mori T."/>
            <person name="Dohra H."/>
            <person name="Suzuki T."/>
            <person name="Kawagishi H."/>
            <person name="Hirai H."/>
        </authorList>
    </citation>
    <scope>NUCLEOTIDE SEQUENCE [LARGE SCALE GENOMIC DNA]</scope>
    <source>
        <strain evidence="10 11">YK-624</strain>
    </source>
</reference>
<evidence type="ECO:0000256" key="4">
    <source>
        <dbReference type="ARBA" id="ARBA00016020"/>
    </source>
</evidence>
<comment type="subcellular location">
    <subcellularLocation>
        <location evidence="1">Nucleus</location>
    </subcellularLocation>
</comment>
<dbReference type="InterPro" id="IPR013598">
    <property type="entry name" value="Exportin-1/Importin-b-like"/>
</dbReference>
<evidence type="ECO:0000256" key="1">
    <source>
        <dbReference type="ARBA" id="ARBA00004123"/>
    </source>
</evidence>
<dbReference type="GO" id="GO:0031267">
    <property type="term" value="F:small GTPase binding"/>
    <property type="evidence" value="ECO:0007669"/>
    <property type="project" value="InterPro"/>
</dbReference>
<organism evidence="10 11">
    <name type="scientific">Phanerochaete sordida</name>
    <dbReference type="NCBI Taxonomy" id="48140"/>
    <lineage>
        <taxon>Eukaryota</taxon>
        <taxon>Fungi</taxon>
        <taxon>Dikarya</taxon>
        <taxon>Basidiomycota</taxon>
        <taxon>Agaricomycotina</taxon>
        <taxon>Agaricomycetes</taxon>
        <taxon>Polyporales</taxon>
        <taxon>Phanerochaetaceae</taxon>
        <taxon>Phanerochaete</taxon>
    </lineage>
</organism>
<dbReference type="InterPro" id="IPR001494">
    <property type="entry name" value="Importin-beta_N"/>
</dbReference>
<dbReference type="InterPro" id="IPR016024">
    <property type="entry name" value="ARM-type_fold"/>
</dbReference>
<dbReference type="GO" id="GO:0006606">
    <property type="term" value="P:protein import into nucleus"/>
    <property type="evidence" value="ECO:0007669"/>
    <property type="project" value="TreeGrafter"/>
</dbReference>
<evidence type="ECO:0000256" key="2">
    <source>
        <dbReference type="ARBA" id="ARBA00007991"/>
    </source>
</evidence>
<dbReference type="PANTHER" id="PTHR12363:SF33">
    <property type="entry name" value="IMPORTIN-13"/>
    <property type="match status" value="1"/>
</dbReference>
<accession>A0A9P3GMQ9</accession>
<comment type="similarity">
    <text evidence="2">Belongs to the importin beta family.</text>
</comment>
<evidence type="ECO:0000256" key="3">
    <source>
        <dbReference type="ARBA" id="ARBA00011422"/>
    </source>
</evidence>
<keyword evidence="11" id="KW-1185">Reference proteome</keyword>
<evidence type="ECO:0000256" key="7">
    <source>
        <dbReference type="ARBA" id="ARBA00023242"/>
    </source>
</evidence>
<dbReference type="SUPFAM" id="SSF48371">
    <property type="entry name" value="ARM repeat"/>
    <property type="match status" value="1"/>
</dbReference>
<dbReference type="InterPro" id="IPR040709">
    <property type="entry name" value="Importin_rep_1"/>
</dbReference>
<name>A0A9P3GMQ9_9APHY</name>
<dbReference type="GO" id="GO:0005737">
    <property type="term" value="C:cytoplasm"/>
    <property type="evidence" value="ECO:0007669"/>
    <property type="project" value="TreeGrafter"/>
</dbReference>